<feature type="domain" description="Galactokinase N-terminal" evidence="6">
    <location>
        <begin position="49"/>
        <end position="97"/>
    </location>
</feature>
<dbReference type="InterPro" id="IPR020568">
    <property type="entry name" value="Ribosomal_Su5_D2-typ_SF"/>
</dbReference>
<evidence type="ECO:0000256" key="2">
    <source>
        <dbReference type="ARBA" id="ARBA00022741"/>
    </source>
</evidence>
<dbReference type="InterPro" id="IPR019539">
    <property type="entry name" value="GalKase_N"/>
</dbReference>
<dbReference type="OrthoDB" id="250531at2"/>
<dbReference type="GO" id="GO:0006012">
    <property type="term" value="P:galactose metabolic process"/>
    <property type="evidence" value="ECO:0007669"/>
    <property type="project" value="InterPro"/>
</dbReference>
<comment type="similarity">
    <text evidence="1">Belongs to the GHMP kinase family. GalK subfamily.</text>
</comment>
<protein>
    <submittedName>
        <fullName evidence="7">Galactokinase</fullName>
    </submittedName>
</protein>
<dbReference type="AlphaFoldDB" id="A0A089LXI8"/>
<keyword evidence="3 7" id="KW-0418">Kinase</keyword>
<dbReference type="PIRSF" id="PIRSF000530">
    <property type="entry name" value="Galactokinase"/>
    <property type="match status" value="1"/>
</dbReference>
<evidence type="ECO:0000256" key="1">
    <source>
        <dbReference type="ARBA" id="ARBA00006566"/>
    </source>
</evidence>
<dbReference type="EMBL" id="CP009286">
    <property type="protein sequence ID" value="AIQ64840.1"/>
    <property type="molecule type" value="Genomic_DNA"/>
</dbReference>
<evidence type="ECO:0000259" key="5">
    <source>
        <dbReference type="Pfam" id="PF00288"/>
    </source>
</evidence>
<dbReference type="PRINTS" id="PR00473">
    <property type="entry name" value="GALCTOKINASE"/>
</dbReference>
<dbReference type="Gene3D" id="3.30.70.890">
    <property type="entry name" value="GHMP kinase, C-terminal domain"/>
    <property type="match status" value="1"/>
</dbReference>
<sequence>MEECYVPSIADTIQLIQSEDFKEKLVKLYGDNAEILKSQADRYASLVNAYEGRYAEGDVYLFSSPGRSEISGNHTDHNLGKVIATSINMDCVGVAAKTGDRKVSVKSLDYGTDFVIDLDRRGEAGEQSGTYTLVEGILEGFEKFGYNIGGFSVCITSDVISAAGVSSSASFEMLICEILNDFYNKGEMDIVIRAKIGQYAENNKWDKQSGLLDQIACGYGGLITIDFKDSVHPVIKGVDFEAIDKDYDLLIVPTGANHADLSEEYSSIPTEMKAAARVLGAQVLGELTLDDLLGRLEEVRASAGDRAVLRALHFFEENNRVDQQILALEEDRPEDFLRLVTESGNSSWKWLQNCYSNTDPGEQGVTISLVLTELFIKKIGAGATRVHGGGFAGVIMALLPKSATEEYTSYMKSFGTPHIYRIRMRKYGAVNVNAL</sequence>
<keyword evidence="4" id="KW-0067">ATP-binding</keyword>
<dbReference type="GO" id="GO:0004335">
    <property type="term" value="F:galactokinase activity"/>
    <property type="evidence" value="ECO:0007669"/>
    <property type="project" value="InterPro"/>
</dbReference>
<dbReference type="InterPro" id="IPR006204">
    <property type="entry name" value="GHMP_kinase_N_dom"/>
</dbReference>
<proteinExistence type="inferred from homology"/>
<dbReference type="PRINTS" id="PR00959">
    <property type="entry name" value="MEVGALKINASE"/>
</dbReference>
<evidence type="ECO:0000259" key="6">
    <source>
        <dbReference type="Pfam" id="PF10509"/>
    </source>
</evidence>
<dbReference type="InterPro" id="IPR000705">
    <property type="entry name" value="Galactokinase"/>
</dbReference>
<dbReference type="STRING" id="169760.PSTEL_18695"/>
<reference evidence="7 8" key="1">
    <citation type="submission" date="2014-08" db="EMBL/GenBank/DDBJ databases">
        <title>Comparative genomics of the Paenibacillus odorifer group.</title>
        <authorList>
            <person name="den Bakker H.C."/>
            <person name="Tsai Y.-C."/>
            <person name="Martin N."/>
            <person name="Korlach J."/>
            <person name="Wiedmann M."/>
        </authorList>
    </citation>
    <scope>NUCLEOTIDE SEQUENCE [LARGE SCALE GENOMIC DNA]</scope>
    <source>
        <strain evidence="7 8">DSM 14472</strain>
    </source>
</reference>
<dbReference type="PANTHER" id="PTHR10457">
    <property type="entry name" value="MEVALONATE KINASE/GALACTOKINASE"/>
    <property type="match status" value="1"/>
</dbReference>
<dbReference type="PANTHER" id="PTHR10457:SF7">
    <property type="entry name" value="GALACTOKINASE-RELATED"/>
    <property type="match status" value="1"/>
</dbReference>
<accession>A0A089LXI8</accession>
<dbReference type="Proteomes" id="UP000029507">
    <property type="component" value="Chromosome"/>
</dbReference>
<dbReference type="InterPro" id="IPR006206">
    <property type="entry name" value="Mevalonate/galactokinase"/>
</dbReference>
<gene>
    <name evidence="7" type="ORF">PSTEL_18695</name>
</gene>
<keyword evidence="2" id="KW-0547">Nucleotide-binding</keyword>
<dbReference type="Pfam" id="PF00288">
    <property type="entry name" value="GHMP_kinases_N"/>
    <property type="match status" value="1"/>
</dbReference>
<keyword evidence="8" id="KW-1185">Reference proteome</keyword>
<dbReference type="GO" id="GO:0005524">
    <property type="term" value="F:ATP binding"/>
    <property type="evidence" value="ECO:0007669"/>
    <property type="project" value="UniProtKB-KW"/>
</dbReference>
<evidence type="ECO:0000256" key="4">
    <source>
        <dbReference type="ARBA" id="ARBA00022840"/>
    </source>
</evidence>
<name>A0A089LXI8_9BACL</name>
<evidence type="ECO:0000313" key="7">
    <source>
        <dbReference type="EMBL" id="AIQ64840.1"/>
    </source>
</evidence>
<dbReference type="HOGENOM" id="CLU_017814_8_0_9"/>
<evidence type="ECO:0000313" key="8">
    <source>
        <dbReference type="Proteomes" id="UP000029507"/>
    </source>
</evidence>
<organism evidence="7 8">
    <name type="scientific">Paenibacillus stellifer</name>
    <dbReference type="NCBI Taxonomy" id="169760"/>
    <lineage>
        <taxon>Bacteria</taxon>
        <taxon>Bacillati</taxon>
        <taxon>Bacillota</taxon>
        <taxon>Bacilli</taxon>
        <taxon>Bacillales</taxon>
        <taxon>Paenibacillaceae</taxon>
        <taxon>Paenibacillus</taxon>
    </lineage>
</organism>
<dbReference type="InterPro" id="IPR014721">
    <property type="entry name" value="Ribsml_uS5_D2-typ_fold_subgr"/>
</dbReference>
<dbReference type="KEGG" id="pste:PSTEL_18695"/>
<dbReference type="SUPFAM" id="SSF55060">
    <property type="entry name" value="GHMP Kinase, C-terminal domain"/>
    <property type="match status" value="1"/>
</dbReference>
<dbReference type="Gene3D" id="3.30.230.10">
    <property type="match status" value="1"/>
</dbReference>
<feature type="domain" description="GHMP kinase N-terminal" evidence="5">
    <location>
        <begin position="134"/>
        <end position="221"/>
    </location>
</feature>
<evidence type="ECO:0000256" key="3">
    <source>
        <dbReference type="ARBA" id="ARBA00022777"/>
    </source>
</evidence>
<keyword evidence="3 7" id="KW-0808">Transferase</keyword>
<dbReference type="SUPFAM" id="SSF54211">
    <property type="entry name" value="Ribosomal protein S5 domain 2-like"/>
    <property type="match status" value="1"/>
</dbReference>
<dbReference type="InterPro" id="IPR036554">
    <property type="entry name" value="GHMP_kinase_C_sf"/>
</dbReference>
<dbReference type="GO" id="GO:0005829">
    <property type="term" value="C:cytosol"/>
    <property type="evidence" value="ECO:0007669"/>
    <property type="project" value="TreeGrafter"/>
</dbReference>
<dbReference type="Pfam" id="PF10509">
    <property type="entry name" value="GalKase_gal_bdg"/>
    <property type="match status" value="1"/>
</dbReference>